<reference evidence="5" key="1">
    <citation type="journal article" date="2017" name="Genome Biol.">
        <title>Comparative genomics reveals high biological diversity and specific adaptations in the industrially and medically important fungal genus Aspergillus.</title>
        <authorList>
            <person name="de Vries R.P."/>
            <person name="Riley R."/>
            <person name="Wiebenga A."/>
            <person name="Aguilar-Osorio G."/>
            <person name="Amillis S."/>
            <person name="Uchima C.A."/>
            <person name="Anderluh G."/>
            <person name="Asadollahi M."/>
            <person name="Askin M."/>
            <person name="Barry K."/>
            <person name="Battaglia E."/>
            <person name="Bayram O."/>
            <person name="Benocci T."/>
            <person name="Braus-Stromeyer S.A."/>
            <person name="Caldana C."/>
            <person name="Canovas D."/>
            <person name="Cerqueira G.C."/>
            <person name="Chen F."/>
            <person name="Chen W."/>
            <person name="Choi C."/>
            <person name="Clum A."/>
            <person name="Dos Santos R.A."/>
            <person name="Damasio A.R."/>
            <person name="Diallinas G."/>
            <person name="Emri T."/>
            <person name="Fekete E."/>
            <person name="Flipphi M."/>
            <person name="Freyberg S."/>
            <person name="Gallo A."/>
            <person name="Gournas C."/>
            <person name="Habgood R."/>
            <person name="Hainaut M."/>
            <person name="Harispe M.L."/>
            <person name="Henrissat B."/>
            <person name="Hilden K.S."/>
            <person name="Hope R."/>
            <person name="Hossain A."/>
            <person name="Karabika E."/>
            <person name="Karaffa L."/>
            <person name="Karanyi Z."/>
            <person name="Krasevec N."/>
            <person name="Kuo A."/>
            <person name="Kusch H."/>
            <person name="LaButti K."/>
            <person name="Lagendijk E.L."/>
            <person name="Lapidus A."/>
            <person name="Levasseur A."/>
            <person name="Lindquist E."/>
            <person name="Lipzen A."/>
            <person name="Logrieco A.F."/>
            <person name="MacCabe A."/>
            <person name="Maekelae M.R."/>
            <person name="Malavazi I."/>
            <person name="Melin P."/>
            <person name="Meyer V."/>
            <person name="Mielnichuk N."/>
            <person name="Miskei M."/>
            <person name="Molnar A.P."/>
            <person name="Mule G."/>
            <person name="Ngan C.Y."/>
            <person name="Orejas M."/>
            <person name="Orosz E."/>
            <person name="Ouedraogo J.P."/>
            <person name="Overkamp K.M."/>
            <person name="Park H.-S."/>
            <person name="Perrone G."/>
            <person name="Piumi F."/>
            <person name="Punt P.J."/>
            <person name="Ram A.F."/>
            <person name="Ramon A."/>
            <person name="Rauscher S."/>
            <person name="Record E."/>
            <person name="Riano-Pachon D.M."/>
            <person name="Robert V."/>
            <person name="Roehrig J."/>
            <person name="Ruller R."/>
            <person name="Salamov A."/>
            <person name="Salih N.S."/>
            <person name="Samson R.A."/>
            <person name="Sandor E."/>
            <person name="Sanguinetti M."/>
            <person name="Schuetze T."/>
            <person name="Sepcic K."/>
            <person name="Shelest E."/>
            <person name="Sherlock G."/>
            <person name="Sophianopoulou V."/>
            <person name="Squina F.M."/>
            <person name="Sun H."/>
            <person name="Susca A."/>
            <person name="Todd R.B."/>
            <person name="Tsang A."/>
            <person name="Unkles S.E."/>
            <person name="van de Wiele N."/>
            <person name="van Rossen-Uffink D."/>
            <person name="Oliveira J.V."/>
            <person name="Vesth T.C."/>
            <person name="Visser J."/>
            <person name="Yu J.-H."/>
            <person name="Zhou M."/>
            <person name="Andersen M.R."/>
            <person name="Archer D.B."/>
            <person name="Baker S.E."/>
            <person name="Benoit I."/>
            <person name="Brakhage A.A."/>
            <person name="Braus G.H."/>
            <person name="Fischer R."/>
            <person name="Frisvad J.C."/>
            <person name="Goldman G.H."/>
            <person name="Houbraken J."/>
            <person name="Oakley B."/>
            <person name="Pocsi I."/>
            <person name="Scazzocchio C."/>
            <person name="Seiboth B."/>
            <person name="vanKuyk P.A."/>
            <person name="Wortman J."/>
            <person name="Dyer P.S."/>
            <person name="Grigoriev I.V."/>
        </authorList>
    </citation>
    <scope>NUCLEOTIDE SEQUENCE [LARGE SCALE GENOMIC DNA]</scope>
    <source>
        <strain evidence="5">ITEM 5010</strain>
    </source>
</reference>
<evidence type="ECO:0000256" key="1">
    <source>
        <dbReference type="ARBA" id="ARBA00007017"/>
    </source>
</evidence>
<dbReference type="PANTHER" id="PTHR13395:SF6">
    <property type="entry name" value="SISTER CHROMATID COHESION PROTEIN DCC1"/>
    <property type="match status" value="1"/>
</dbReference>
<dbReference type="PANTHER" id="PTHR13395">
    <property type="entry name" value="SISTER CHROMATID COHESION PROTEIN DCC1-RELATED"/>
    <property type="match status" value="1"/>
</dbReference>
<evidence type="ECO:0008006" key="6">
    <source>
        <dbReference type="Google" id="ProtNLM"/>
    </source>
</evidence>
<dbReference type="Pfam" id="PF09724">
    <property type="entry name" value="Dcc1"/>
    <property type="match status" value="1"/>
</dbReference>
<dbReference type="OrthoDB" id="5199543at2759"/>
<gene>
    <name evidence="4" type="ORF">ASPCADRAFT_510047</name>
</gene>
<dbReference type="GO" id="GO:0006260">
    <property type="term" value="P:DNA replication"/>
    <property type="evidence" value="ECO:0007669"/>
    <property type="project" value="UniProtKB-KW"/>
</dbReference>
<dbReference type="GO" id="GO:0034088">
    <property type="term" value="P:maintenance of mitotic sister chromatid cohesion"/>
    <property type="evidence" value="ECO:0007669"/>
    <property type="project" value="TreeGrafter"/>
</dbReference>
<dbReference type="GO" id="GO:0000785">
    <property type="term" value="C:chromatin"/>
    <property type="evidence" value="ECO:0007669"/>
    <property type="project" value="TreeGrafter"/>
</dbReference>
<dbReference type="OMA" id="HDYVNLC"/>
<organism evidence="4 5">
    <name type="scientific">Aspergillus carbonarius (strain ITEM 5010)</name>
    <dbReference type="NCBI Taxonomy" id="602072"/>
    <lineage>
        <taxon>Eukaryota</taxon>
        <taxon>Fungi</taxon>
        <taxon>Dikarya</taxon>
        <taxon>Ascomycota</taxon>
        <taxon>Pezizomycotina</taxon>
        <taxon>Eurotiomycetes</taxon>
        <taxon>Eurotiomycetidae</taxon>
        <taxon>Eurotiales</taxon>
        <taxon>Aspergillaceae</taxon>
        <taxon>Aspergillus</taxon>
        <taxon>Aspergillus subgen. Circumdati</taxon>
    </lineage>
</organism>
<name>A0A1R3RAZ5_ASPC5</name>
<dbReference type="GO" id="GO:0000775">
    <property type="term" value="C:chromosome, centromeric region"/>
    <property type="evidence" value="ECO:0007669"/>
    <property type="project" value="TreeGrafter"/>
</dbReference>
<dbReference type="GO" id="GO:0031390">
    <property type="term" value="C:Ctf18 RFC-like complex"/>
    <property type="evidence" value="ECO:0007669"/>
    <property type="project" value="InterPro"/>
</dbReference>
<accession>A0A1R3RAZ5</accession>
<proteinExistence type="inferred from homology"/>
<sequence>MSTQSAQSILFTHTAPQQAFRLLELPADLAELLSSDNPPTYEHLGLISYSFNSTMLTNTTHSLEIKSPTSSSQESNPTVPPTDSTREYINLCTPTQTYRIRQVQSSNSLHILRPSDDGIQRGDLAVIGAPTTTEDPGLADMDLSETMTTIAKCGSTLELHTPQEGFNIIPILEGLLGRYESRSDGNTEQERLSESTDRRKIIEGVFADVPVSRMQCERAWREVCAFALPDTGRGWVPTAKVKIGVWKRVVEGAVLQGIDLGKQFLAQDVWKSVLDEDGEGEWPRELFEAVVGRVCEAGDGDGGLLIEGGIKWASVDKEGCVRWVGETYLEAVAPTANAAVGRNEFLNAWKDHLPEGWREEVAFSKLTEDKHRFPDPTTICFVNDDDRQKLKKNLSTDASASTAAKKTRNWHELFKNQKRQKR</sequence>
<evidence type="ECO:0000256" key="2">
    <source>
        <dbReference type="ARBA" id="ARBA00022705"/>
    </source>
</evidence>
<dbReference type="Proteomes" id="UP000188318">
    <property type="component" value="Unassembled WGS sequence"/>
</dbReference>
<protein>
    <recommendedName>
        <fullName evidence="6">Sister chromatid cohesion protein Dcc1</fullName>
    </recommendedName>
</protein>
<dbReference type="EMBL" id="KV907510">
    <property type="protein sequence ID" value="OOF91650.1"/>
    <property type="molecule type" value="Genomic_DNA"/>
</dbReference>
<evidence type="ECO:0000313" key="5">
    <source>
        <dbReference type="Proteomes" id="UP000188318"/>
    </source>
</evidence>
<feature type="region of interest" description="Disordered" evidence="3">
    <location>
        <begin position="393"/>
        <end position="422"/>
    </location>
</feature>
<feature type="region of interest" description="Disordered" evidence="3">
    <location>
        <begin position="64"/>
        <end position="86"/>
    </location>
</feature>
<feature type="compositionally biased region" description="Polar residues" evidence="3">
    <location>
        <begin position="64"/>
        <end position="83"/>
    </location>
</feature>
<keyword evidence="5" id="KW-1185">Reference proteome</keyword>
<evidence type="ECO:0000256" key="3">
    <source>
        <dbReference type="SAM" id="MobiDB-lite"/>
    </source>
</evidence>
<comment type="similarity">
    <text evidence="1">Belongs to the DCC1 family.</text>
</comment>
<dbReference type="STRING" id="602072.A0A1R3RAZ5"/>
<keyword evidence="2" id="KW-0235">DNA replication</keyword>
<dbReference type="AlphaFoldDB" id="A0A1R3RAZ5"/>
<evidence type="ECO:0000313" key="4">
    <source>
        <dbReference type="EMBL" id="OOF91650.1"/>
    </source>
</evidence>
<dbReference type="InterPro" id="IPR019128">
    <property type="entry name" value="Dcc1"/>
</dbReference>
<dbReference type="VEuPathDB" id="FungiDB:ASPCADRAFT_510047"/>